<dbReference type="GO" id="GO:0046872">
    <property type="term" value="F:metal ion binding"/>
    <property type="evidence" value="ECO:0007669"/>
    <property type="project" value="UniProtKB-KW"/>
</dbReference>
<gene>
    <name evidence="6" type="ORF">EDC65_0397</name>
</gene>
<dbReference type="SUPFAM" id="SSF56235">
    <property type="entry name" value="N-terminal nucleophile aminohydrolases (Ntn hydrolases)"/>
    <property type="match status" value="1"/>
</dbReference>
<dbReference type="PANTHER" id="PTHR34218:SF4">
    <property type="entry name" value="ACYL-HOMOSERINE LACTONE ACYLASE QUIP"/>
    <property type="match status" value="1"/>
</dbReference>
<dbReference type="Proteomes" id="UP000278222">
    <property type="component" value="Unassembled WGS sequence"/>
</dbReference>
<dbReference type="Gene3D" id="1.10.1400.10">
    <property type="match status" value="1"/>
</dbReference>
<dbReference type="InterPro" id="IPR002692">
    <property type="entry name" value="S45"/>
</dbReference>
<dbReference type="GO" id="GO:0017000">
    <property type="term" value="P:antibiotic biosynthetic process"/>
    <property type="evidence" value="ECO:0007669"/>
    <property type="project" value="InterPro"/>
</dbReference>
<dbReference type="InterPro" id="IPR043147">
    <property type="entry name" value="Penicillin_amidase_A-knob"/>
</dbReference>
<keyword evidence="2" id="KW-0378">Hydrolase</keyword>
<dbReference type="Gene3D" id="2.30.120.10">
    <property type="match status" value="1"/>
</dbReference>
<feature type="binding site" evidence="5">
    <location>
        <position position="307"/>
    </location>
    <ligand>
        <name>Ca(2+)</name>
        <dbReference type="ChEBI" id="CHEBI:29108"/>
    </ligand>
</feature>
<dbReference type="InterPro" id="IPR014395">
    <property type="entry name" value="Pen/GL7ACA/AHL_acylase"/>
</dbReference>
<dbReference type="PIRSF" id="PIRSF001227">
    <property type="entry name" value="Pen_acylase"/>
    <property type="match status" value="1"/>
</dbReference>
<dbReference type="Gene3D" id="3.60.20.10">
    <property type="entry name" value="Glutamine Phosphoribosylpyrophosphate, subunit 1, domain 1"/>
    <property type="match status" value="1"/>
</dbReference>
<comment type="similarity">
    <text evidence="1">Belongs to the peptidase S45 family.</text>
</comment>
<keyword evidence="3" id="KW-0865">Zymogen</keyword>
<protein>
    <submittedName>
        <fullName evidence="6">Penicillin amidase</fullName>
    </submittedName>
</protein>
<name>A0A3N1MD53_9PROT</name>
<dbReference type="AlphaFoldDB" id="A0A3N1MD53"/>
<evidence type="ECO:0000256" key="2">
    <source>
        <dbReference type="ARBA" id="ARBA00022801"/>
    </source>
</evidence>
<comment type="caution">
    <text evidence="6">The sequence shown here is derived from an EMBL/GenBank/DDBJ whole genome shotgun (WGS) entry which is preliminary data.</text>
</comment>
<accession>A0A3N1MD53</accession>
<evidence type="ECO:0000313" key="6">
    <source>
        <dbReference type="EMBL" id="ROQ01219.1"/>
    </source>
</evidence>
<feature type="binding site" evidence="5">
    <location>
        <position position="310"/>
    </location>
    <ligand>
        <name>Ca(2+)</name>
        <dbReference type="ChEBI" id="CHEBI:29108"/>
    </ligand>
</feature>
<dbReference type="InterPro" id="IPR023343">
    <property type="entry name" value="Penicillin_amidase_dom1"/>
</dbReference>
<keyword evidence="5" id="KW-0106">Calcium</keyword>
<comment type="cofactor">
    <cofactor evidence="5">
        <name>Ca(2+)</name>
        <dbReference type="ChEBI" id="CHEBI:29108"/>
    </cofactor>
    <text evidence="5">Binds 1 Ca(2+) ion per dimer.</text>
</comment>
<dbReference type="InterPro" id="IPR043146">
    <property type="entry name" value="Penicillin_amidase_N_B-knob"/>
</dbReference>
<evidence type="ECO:0000256" key="4">
    <source>
        <dbReference type="PIRSR" id="PIRSR001227-1"/>
    </source>
</evidence>
<keyword evidence="7" id="KW-1185">Reference proteome</keyword>
<dbReference type="Pfam" id="PF01804">
    <property type="entry name" value="Penicil_amidase"/>
    <property type="match status" value="1"/>
</dbReference>
<evidence type="ECO:0000256" key="5">
    <source>
        <dbReference type="PIRSR" id="PIRSR001227-2"/>
    </source>
</evidence>
<evidence type="ECO:0000313" key="7">
    <source>
        <dbReference type="Proteomes" id="UP000278222"/>
    </source>
</evidence>
<dbReference type="GO" id="GO:0016811">
    <property type="term" value="F:hydrolase activity, acting on carbon-nitrogen (but not peptide) bonds, in linear amides"/>
    <property type="evidence" value="ECO:0007669"/>
    <property type="project" value="InterPro"/>
</dbReference>
<dbReference type="EMBL" id="RJKX01000011">
    <property type="protein sequence ID" value="ROQ01219.1"/>
    <property type="molecule type" value="Genomic_DNA"/>
</dbReference>
<organism evidence="6 7">
    <name type="scientific">Stella humosa</name>
    <dbReference type="NCBI Taxonomy" id="94"/>
    <lineage>
        <taxon>Bacteria</taxon>
        <taxon>Pseudomonadati</taxon>
        <taxon>Pseudomonadota</taxon>
        <taxon>Alphaproteobacteria</taxon>
        <taxon>Rhodospirillales</taxon>
        <taxon>Stellaceae</taxon>
        <taxon>Stella</taxon>
    </lineage>
</organism>
<sequence>MAAAIGEAAARAAIPPLDGRMTLAGIGGPVDIFRDQWGVPHIRAGNPADCFFAQGFAHAQDRLWQMDAARRRAVGRYAEWVGPSGVAGDALARRAGIEAASRRDLAAASGETAAMLSAYAAGVNAFIAEGVLPLEYGLLGATPEPWEPWQSIAAMRQRGFLMGSIWFKLWRAAAVRTIGPDQVTKLRYDDGGRDLLCIPPGVEADRWVATLADLGPALEAVAALGASDATGGGSNNWALGPSRTATGRPLLAGDPHRVFEIPSMYAQGHIACPEFDAIGLTVPGVPAFPHFAHNGRVAWCVTHAFMDIFDLFVERFAPGAGQYLFRDEWLPTTRRTEVIGVRGGPAVEIEVVETHHGPVIAGDPASGAAVTLRTVQVAETDRSLDCLLPMLRAGTVDALFEATREWGLIDHNLVAGDVAGRIGHLVRAKVPRRSRINGWLPVPGWTGDHEWQGDIPWEAMPRVFDPPGGAIVTANNRPVADDFPEYLTTDCHPPYRADRIARLLAGLDRATAADMAAIHMDTASPNGILLRDRVARLAPADPAQRALRDRIAGWDGHMDGGSVAAGAYARVRRALTLILADRSGLARAAADPLLKVPPPLVPANQLWWTLPGLLRADDAGLLGGIGWDEAVGQALAQVAAEGDNGPWSAMHQPRFVHPLSAQFPEAAALLDPASRPIGGDNDCVLATGLICSIGLPAMYGAVARYVFDVGNWDACQWAVFHGASGHPGSPNYADQNAAWTEGRLVPMLYGWDRIQSEAAATMELVPH</sequence>
<proteinExistence type="inferred from homology"/>
<evidence type="ECO:0000256" key="1">
    <source>
        <dbReference type="ARBA" id="ARBA00006586"/>
    </source>
</evidence>
<feature type="active site" description="Nucleophile" evidence="4">
    <location>
        <position position="234"/>
    </location>
</feature>
<dbReference type="Gene3D" id="1.10.439.10">
    <property type="entry name" value="Penicillin Amidohydrolase, domain 1"/>
    <property type="match status" value="1"/>
</dbReference>
<evidence type="ECO:0000256" key="3">
    <source>
        <dbReference type="ARBA" id="ARBA00023145"/>
    </source>
</evidence>
<dbReference type="PANTHER" id="PTHR34218">
    <property type="entry name" value="PEPTIDASE S45 PENICILLIN AMIDASE"/>
    <property type="match status" value="1"/>
</dbReference>
<dbReference type="InterPro" id="IPR029055">
    <property type="entry name" value="Ntn_hydrolases_N"/>
</dbReference>
<dbReference type="CDD" id="cd03747">
    <property type="entry name" value="Ntn_PGA_like"/>
    <property type="match status" value="1"/>
</dbReference>
<dbReference type="Gene3D" id="1.10.10.2580">
    <property type="entry name" value="Penicillin Acylase III, Chain A, Domain 2"/>
    <property type="match status" value="1"/>
</dbReference>
<keyword evidence="5" id="KW-0479">Metal-binding</keyword>
<dbReference type="RefSeq" id="WP_197735845.1">
    <property type="nucleotide sequence ID" value="NZ_AP019700.1"/>
</dbReference>
<reference evidence="6 7" key="1">
    <citation type="submission" date="2018-11" db="EMBL/GenBank/DDBJ databases">
        <title>Genomic Encyclopedia of Type Strains, Phase IV (KMG-IV): sequencing the most valuable type-strain genomes for metagenomic binning, comparative biology and taxonomic classification.</title>
        <authorList>
            <person name="Goeker M."/>
        </authorList>
    </citation>
    <scope>NUCLEOTIDE SEQUENCE [LARGE SCALE GENOMIC DNA]</scope>
    <source>
        <strain evidence="6 7">DSM 5900</strain>
    </source>
</reference>